<evidence type="ECO:0000256" key="3">
    <source>
        <dbReference type="ARBA" id="ARBA00004961"/>
    </source>
</evidence>
<dbReference type="GO" id="GO:0017057">
    <property type="term" value="F:6-phosphogluconolactonase activity"/>
    <property type="evidence" value="ECO:0007669"/>
    <property type="project" value="UniProtKB-EC"/>
</dbReference>
<dbReference type="CDD" id="cd01400">
    <property type="entry name" value="6PGL"/>
    <property type="match status" value="1"/>
</dbReference>
<dbReference type="InterPro" id="IPR038396">
    <property type="entry name" value="SpoIIAA-like_sf"/>
</dbReference>
<keyword evidence="8" id="KW-0378">Hydrolase</keyword>
<evidence type="ECO:0000256" key="4">
    <source>
        <dbReference type="ARBA" id="ARBA00010662"/>
    </source>
</evidence>
<dbReference type="InterPro" id="IPR039104">
    <property type="entry name" value="6PGL"/>
</dbReference>
<dbReference type="Gene3D" id="3.40.50.10600">
    <property type="entry name" value="SpoIIaa-like domains"/>
    <property type="match status" value="1"/>
</dbReference>
<dbReference type="SUPFAM" id="SSF52091">
    <property type="entry name" value="SpoIIaa-like"/>
    <property type="match status" value="1"/>
</dbReference>
<protein>
    <recommendedName>
        <fullName evidence="6">6-phosphogluconolactonase</fullName>
        <ecNumber evidence="5">3.1.1.31</ecNumber>
    </recommendedName>
</protein>
<evidence type="ECO:0000313" key="8">
    <source>
        <dbReference type="EMBL" id="HHS29399.1"/>
    </source>
</evidence>
<dbReference type="InterPro" id="IPR005900">
    <property type="entry name" value="6-phosphogluconolactonase_DevB"/>
</dbReference>
<dbReference type="AlphaFoldDB" id="A0A7V6DPQ4"/>
<dbReference type="SUPFAM" id="SSF100950">
    <property type="entry name" value="NagB/RpiA/CoA transferase-like"/>
    <property type="match status" value="1"/>
</dbReference>
<evidence type="ECO:0000259" key="7">
    <source>
        <dbReference type="Pfam" id="PF01182"/>
    </source>
</evidence>
<dbReference type="InterPro" id="IPR021866">
    <property type="entry name" value="SpoIIAA-like"/>
</dbReference>
<dbReference type="Pfam" id="PF01182">
    <property type="entry name" value="Glucosamine_iso"/>
    <property type="match status" value="1"/>
</dbReference>
<dbReference type="EC" id="3.1.1.31" evidence="5"/>
<sequence length="354" mass="38945">MIQYELLPDNGVVVITPVSPLEEADFTKLAEVVDPLIKAQGRLNGLMISAENFPGWQDFGALLSHLKFIKNHHRHIQKVAAVSDRGFLSILPLVASHFVSAEVRHFDFADKEKALAWLAGTRLRIRLLADAEAVAREGAAYIAGEGRAAIRARGRFTLAVSGGQTPWRMLRLLADEELDWDKVQVFQVDERVAPLGDPDRNLTHLRECLLAGAPLRPAQIHGMPVEVQDLAAAAAYYVRLLREFAGSPPVLDLIHLGLGPDGHTASLVPGDEVLDITDTDVALTKVYQGRHRMTMTFPIINRARRLLWVVTGPEKAEILVRLRDGDQSIPAGRVRRYEALVLADRAAAAKLGMG</sequence>
<dbReference type="GO" id="GO:0006098">
    <property type="term" value="P:pentose-phosphate shunt"/>
    <property type="evidence" value="ECO:0007669"/>
    <property type="project" value="UniProtKB-UniPathway"/>
</dbReference>
<dbReference type="InterPro" id="IPR037171">
    <property type="entry name" value="NagB/RpiA_transferase-like"/>
</dbReference>
<comment type="function">
    <text evidence="2">Hydrolysis of 6-phosphogluconolactone to 6-phosphogluconate.</text>
</comment>
<evidence type="ECO:0000256" key="2">
    <source>
        <dbReference type="ARBA" id="ARBA00002681"/>
    </source>
</evidence>
<comment type="catalytic activity">
    <reaction evidence="1">
        <text>6-phospho-D-glucono-1,5-lactone + H2O = 6-phospho-D-gluconate + H(+)</text>
        <dbReference type="Rhea" id="RHEA:12556"/>
        <dbReference type="ChEBI" id="CHEBI:15377"/>
        <dbReference type="ChEBI" id="CHEBI:15378"/>
        <dbReference type="ChEBI" id="CHEBI:57955"/>
        <dbReference type="ChEBI" id="CHEBI:58759"/>
        <dbReference type="EC" id="3.1.1.31"/>
    </reaction>
</comment>
<dbReference type="Gene3D" id="3.40.50.1360">
    <property type="match status" value="1"/>
</dbReference>
<gene>
    <name evidence="8" type="primary">pgl</name>
    <name evidence="8" type="ORF">ENV52_06825</name>
</gene>
<dbReference type="GO" id="GO:0005975">
    <property type="term" value="P:carbohydrate metabolic process"/>
    <property type="evidence" value="ECO:0007669"/>
    <property type="project" value="InterPro"/>
</dbReference>
<evidence type="ECO:0000256" key="1">
    <source>
        <dbReference type="ARBA" id="ARBA00000832"/>
    </source>
</evidence>
<evidence type="ECO:0000256" key="5">
    <source>
        <dbReference type="ARBA" id="ARBA00013198"/>
    </source>
</evidence>
<name>A0A7V6DPQ4_9BACT</name>
<dbReference type="Pfam" id="PF11964">
    <property type="entry name" value="SpoIIAA-like"/>
    <property type="match status" value="1"/>
</dbReference>
<accession>A0A7V6DPQ4</accession>
<feature type="domain" description="Glucosamine/galactosamine-6-phosphate isomerase" evidence="7">
    <location>
        <begin position="130"/>
        <end position="336"/>
    </location>
</feature>
<comment type="pathway">
    <text evidence="3">Carbohydrate degradation; pentose phosphate pathway; D-ribulose 5-phosphate from D-glucose 6-phosphate (oxidative stage): step 2/3.</text>
</comment>
<dbReference type="EMBL" id="DTGR01000109">
    <property type="protein sequence ID" value="HHS29399.1"/>
    <property type="molecule type" value="Genomic_DNA"/>
</dbReference>
<proteinExistence type="inferred from homology"/>
<dbReference type="NCBIfam" id="TIGR01198">
    <property type="entry name" value="pgl"/>
    <property type="match status" value="1"/>
</dbReference>
<reference evidence="8" key="1">
    <citation type="journal article" date="2020" name="mSystems">
        <title>Genome- and Community-Level Interaction Insights into Carbon Utilization and Element Cycling Functions of Hydrothermarchaeota in Hydrothermal Sediment.</title>
        <authorList>
            <person name="Zhou Z."/>
            <person name="Liu Y."/>
            <person name="Xu W."/>
            <person name="Pan J."/>
            <person name="Luo Z.H."/>
            <person name="Li M."/>
        </authorList>
    </citation>
    <scope>NUCLEOTIDE SEQUENCE [LARGE SCALE GENOMIC DNA]</scope>
    <source>
        <strain evidence="8">SpSt-767</strain>
    </source>
</reference>
<dbReference type="InterPro" id="IPR006148">
    <property type="entry name" value="Glc/Gal-6P_isomerase"/>
</dbReference>
<comment type="similarity">
    <text evidence="4">Belongs to the glucosamine/galactosamine-6-phosphate isomerase family. 6-phosphogluconolactonase subfamily.</text>
</comment>
<organism evidence="8">
    <name type="scientific">Desulfobacca acetoxidans</name>
    <dbReference type="NCBI Taxonomy" id="60893"/>
    <lineage>
        <taxon>Bacteria</taxon>
        <taxon>Pseudomonadati</taxon>
        <taxon>Thermodesulfobacteriota</taxon>
        <taxon>Desulfobaccia</taxon>
        <taxon>Desulfobaccales</taxon>
        <taxon>Desulfobaccaceae</taxon>
        <taxon>Desulfobacca</taxon>
    </lineage>
</organism>
<evidence type="ECO:0000256" key="6">
    <source>
        <dbReference type="ARBA" id="ARBA00020337"/>
    </source>
</evidence>
<dbReference type="InterPro" id="IPR036513">
    <property type="entry name" value="STAS_dom_sf"/>
</dbReference>
<comment type="caution">
    <text evidence="8">The sequence shown here is derived from an EMBL/GenBank/DDBJ whole genome shotgun (WGS) entry which is preliminary data.</text>
</comment>
<dbReference type="PANTHER" id="PTHR11054">
    <property type="entry name" value="6-PHOSPHOGLUCONOLACTONASE"/>
    <property type="match status" value="1"/>
</dbReference>
<dbReference type="PANTHER" id="PTHR11054:SF0">
    <property type="entry name" value="6-PHOSPHOGLUCONOLACTONASE"/>
    <property type="match status" value="1"/>
</dbReference>
<dbReference type="UniPathway" id="UPA00115">
    <property type="reaction ID" value="UER00409"/>
</dbReference>